<reference evidence="6 7" key="1">
    <citation type="submission" date="2019-03" db="EMBL/GenBank/DDBJ databases">
        <title>Genome sequence of Sphingomonas sp. 17J27-24.</title>
        <authorList>
            <person name="Kim M."/>
            <person name="Maeng S."/>
            <person name="Sathiyaraj S."/>
        </authorList>
    </citation>
    <scope>NUCLEOTIDE SEQUENCE [LARGE SCALE GENOMIC DNA]</scope>
    <source>
        <strain evidence="6 7">17J27-24</strain>
    </source>
</reference>
<dbReference type="SUPFAM" id="SSF102114">
    <property type="entry name" value="Radical SAM enzymes"/>
    <property type="match status" value="1"/>
</dbReference>
<dbReference type="GO" id="GO:0003824">
    <property type="term" value="F:catalytic activity"/>
    <property type="evidence" value="ECO:0007669"/>
    <property type="project" value="InterPro"/>
</dbReference>
<evidence type="ECO:0000256" key="4">
    <source>
        <dbReference type="ARBA" id="ARBA00023004"/>
    </source>
</evidence>
<comment type="cofactor">
    <cofactor evidence="1">
        <name>[4Fe-4S] cluster</name>
        <dbReference type="ChEBI" id="CHEBI:49883"/>
    </cofactor>
</comment>
<dbReference type="Gene3D" id="3.40.50.280">
    <property type="entry name" value="Cobalamin-binding domain"/>
    <property type="match status" value="1"/>
</dbReference>
<evidence type="ECO:0000256" key="1">
    <source>
        <dbReference type="ARBA" id="ARBA00001966"/>
    </source>
</evidence>
<dbReference type="GO" id="GO:0005829">
    <property type="term" value="C:cytosol"/>
    <property type="evidence" value="ECO:0007669"/>
    <property type="project" value="TreeGrafter"/>
</dbReference>
<organism evidence="6 7">
    <name type="scientific">Sphingomonas parva</name>
    <dbReference type="NCBI Taxonomy" id="2555898"/>
    <lineage>
        <taxon>Bacteria</taxon>
        <taxon>Pseudomonadati</taxon>
        <taxon>Pseudomonadota</taxon>
        <taxon>Alphaproteobacteria</taxon>
        <taxon>Sphingomonadales</taxon>
        <taxon>Sphingomonadaceae</taxon>
        <taxon>Sphingomonas</taxon>
    </lineage>
</organism>
<name>A0A4Y8ZVZ5_9SPHN</name>
<dbReference type="InterPro" id="IPR058240">
    <property type="entry name" value="rSAM_sf"/>
</dbReference>
<evidence type="ECO:0000256" key="5">
    <source>
        <dbReference type="ARBA" id="ARBA00023014"/>
    </source>
</evidence>
<dbReference type="AlphaFoldDB" id="A0A4Y8ZVZ5"/>
<keyword evidence="4" id="KW-0408">Iron</keyword>
<dbReference type="InterPro" id="IPR007197">
    <property type="entry name" value="rSAM"/>
</dbReference>
<evidence type="ECO:0000313" key="6">
    <source>
        <dbReference type="EMBL" id="TFI58606.1"/>
    </source>
</evidence>
<protein>
    <submittedName>
        <fullName evidence="6">Radical SAM protein</fullName>
    </submittedName>
</protein>
<dbReference type="PANTHER" id="PTHR43409">
    <property type="entry name" value="ANAEROBIC MAGNESIUM-PROTOPORPHYRIN IX MONOMETHYL ESTER CYCLASE-RELATED"/>
    <property type="match status" value="1"/>
</dbReference>
<sequence length="506" mass="56688">MVRITVIDFAERGPTRDLFKRKMSPSFASVMPQAVAVWCEELGHQVHYLCYTGYEDVAAPARDTDMLIVGAFTLSAFTAYAVSNIYRRHGAVTALGGPHARCYPEDAARHFDYVLGFTTKAEIAEMLEERAPRRPIGRLLGAERQPRALPSLRQRWKFVEPTLAKAGPIKIIPMIGSFGCPYSCSFCIDATIAYQPLDFDQLQDDLRFAVSRVKRPLLGWHDPNFGVRFKDYMDAIEAAVPPGSTRSIAEMSMSLLGDANLERLRRNGFVGMLPGIESWYEYGNKTRTTRVSGAERVRQVADHVNRVLARIPFVQTNFILGLDSDLGREPFELTKRFIDLTPGAYPAFSLFTCYGRASPLNLELQRAGRINAMPFHFLDSNHGMNIVPKNYGWAEFYDHVADLTQHALGARGTMRRFAANPGVTARLFNLLRGVTTGRPKYQAGMARRLREEPDLLAFLNGETRVLPAFFTGRIRKDLGTFWDALPPNSLDHDQNAYRAAQPAAAA</sequence>
<proteinExistence type="predicted"/>
<keyword evidence="5" id="KW-0411">Iron-sulfur</keyword>
<dbReference type="SFLD" id="SFLDS00029">
    <property type="entry name" value="Radical_SAM"/>
    <property type="match status" value="1"/>
</dbReference>
<evidence type="ECO:0000256" key="2">
    <source>
        <dbReference type="ARBA" id="ARBA00022691"/>
    </source>
</evidence>
<dbReference type="OrthoDB" id="9801424at2"/>
<dbReference type="Proteomes" id="UP000298213">
    <property type="component" value="Unassembled WGS sequence"/>
</dbReference>
<comment type="caution">
    <text evidence="6">The sequence shown here is derived from an EMBL/GenBank/DDBJ whole genome shotgun (WGS) entry which is preliminary data.</text>
</comment>
<keyword evidence="2" id="KW-0949">S-adenosyl-L-methionine</keyword>
<dbReference type="PANTHER" id="PTHR43409:SF7">
    <property type="entry name" value="BLL1977 PROTEIN"/>
    <property type="match status" value="1"/>
</dbReference>
<keyword evidence="7" id="KW-1185">Reference proteome</keyword>
<dbReference type="EMBL" id="SPDV01000014">
    <property type="protein sequence ID" value="TFI58606.1"/>
    <property type="molecule type" value="Genomic_DNA"/>
</dbReference>
<evidence type="ECO:0000313" key="7">
    <source>
        <dbReference type="Proteomes" id="UP000298213"/>
    </source>
</evidence>
<dbReference type="SFLD" id="SFLDG01082">
    <property type="entry name" value="B12-binding_domain_containing"/>
    <property type="match status" value="1"/>
</dbReference>
<dbReference type="GO" id="GO:0046872">
    <property type="term" value="F:metal ion binding"/>
    <property type="evidence" value="ECO:0007669"/>
    <property type="project" value="UniProtKB-KW"/>
</dbReference>
<dbReference type="InterPro" id="IPR051198">
    <property type="entry name" value="BchE-like"/>
</dbReference>
<keyword evidence="3" id="KW-0479">Metal-binding</keyword>
<gene>
    <name evidence="6" type="ORF">E2493_09295</name>
</gene>
<accession>A0A4Y8ZVZ5</accession>
<evidence type="ECO:0000256" key="3">
    <source>
        <dbReference type="ARBA" id="ARBA00022723"/>
    </source>
</evidence>
<dbReference type="GO" id="GO:0051536">
    <property type="term" value="F:iron-sulfur cluster binding"/>
    <property type="evidence" value="ECO:0007669"/>
    <property type="project" value="UniProtKB-KW"/>
</dbReference>